<comment type="caution">
    <text evidence="1">The sequence shown here is derived from an EMBL/GenBank/DDBJ whole genome shotgun (WGS) entry which is preliminary data.</text>
</comment>
<gene>
    <name evidence="1" type="ORF">ENS29_11140</name>
</gene>
<reference evidence="1" key="1">
    <citation type="journal article" date="2020" name="mSystems">
        <title>Genome- and Community-Level Interaction Insights into Carbon Utilization and Element Cycling Functions of Hydrothermarchaeota in Hydrothermal Sediment.</title>
        <authorList>
            <person name="Zhou Z."/>
            <person name="Liu Y."/>
            <person name="Xu W."/>
            <person name="Pan J."/>
            <person name="Luo Z.H."/>
            <person name="Li M."/>
        </authorList>
    </citation>
    <scope>NUCLEOTIDE SEQUENCE [LARGE SCALE GENOMIC DNA]</scope>
    <source>
        <strain evidence="1">SpSt-477</strain>
    </source>
</reference>
<name>A0A7C4W6G7_9BACT</name>
<proteinExistence type="predicted"/>
<evidence type="ECO:0000313" key="1">
    <source>
        <dbReference type="EMBL" id="HGU33397.1"/>
    </source>
</evidence>
<sequence>MVELSRSQKSRIAIRTFKTIADALALRGMYRPSGRSGKTLENALRILSPEIYGTMNDPRSIELKGLEYVLDRLPKGIESCTRVVLTAKDEFDQTGFEKIVPVKRRRISYQVSEDQMCFVITTGLSEVYDVLTHLTFLNIEAQKIYAQMRDESGEISVSWKDLEATVRNIDLLKGRELDQAIWNLSILLGRTYQETRSTFDYLEEMRVRHHANNGLFQIVYGLAKRVEAGELDRDKQLAIYFTPSLQDMIGRHIYGPPWAHAISRVLKENGLHQRPIHIISANMHSFVNLLYGYAAVCESGPEKPEGDLYRFLIGLKQKGTLVREYARRHGFIDLPDTSGMLIDCQIIDMGKLADVPFHPDIHLERDNIRKQEPVLLVIDYAFGTQAYEAMDELLEQLSHLCGCQPVKSISVMGKAGILPGKKGDIMVATAHVMEGTPHNYLVQNELRKEDFEGEIDVFVGPMVTVLGTSLQNRDVLERFQTSSWRAIGLEMEGGHYQRAISGAIIRGYLAPDVKLRYAYYASDNPLLSGQTLASGSMGDEGIKPTYLITKVIVEKIGRQSG</sequence>
<accession>A0A7C4W6G7</accession>
<dbReference type="InterPro" id="IPR054204">
    <property type="entry name" value="DUF6909"/>
</dbReference>
<dbReference type="Pfam" id="PF21850">
    <property type="entry name" value="DUF6909"/>
    <property type="match status" value="2"/>
</dbReference>
<organism evidence="1">
    <name type="scientific">Desulfatirhabdium butyrativorans</name>
    <dbReference type="NCBI Taxonomy" id="340467"/>
    <lineage>
        <taxon>Bacteria</taxon>
        <taxon>Pseudomonadati</taxon>
        <taxon>Thermodesulfobacteriota</taxon>
        <taxon>Desulfobacteria</taxon>
        <taxon>Desulfobacterales</taxon>
        <taxon>Desulfatirhabdiaceae</taxon>
        <taxon>Desulfatirhabdium</taxon>
    </lineage>
</organism>
<dbReference type="AlphaFoldDB" id="A0A7C4W6G7"/>
<dbReference type="EMBL" id="DSUH01000256">
    <property type="protein sequence ID" value="HGU33397.1"/>
    <property type="molecule type" value="Genomic_DNA"/>
</dbReference>
<protein>
    <submittedName>
        <fullName evidence="1">Uncharacterized protein</fullName>
    </submittedName>
</protein>